<dbReference type="Ensembl" id="ENSSVLT00005025847.1">
    <property type="protein sequence ID" value="ENSSVLP00005023240.1"/>
    <property type="gene ID" value="ENSSVLG00005018458.1"/>
</dbReference>
<keyword evidence="2" id="KW-1015">Disulfide bond</keyword>
<keyword evidence="5" id="KW-0472">Membrane</keyword>
<feature type="transmembrane region" description="Helical" evidence="5">
    <location>
        <begin position="217"/>
        <end position="240"/>
    </location>
</feature>
<dbReference type="Proteomes" id="UP000694564">
    <property type="component" value="Chromosome 17"/>
</dbReference>
<dbReference type="AlphaFoldDB" id="A0A8D2DD92"/>
<keyword evidence="8" id="KW-1185">Reference proteome</keyword>
<dbReference type="InterPro" id="IPR036179">
    <property type="entry name" value="Ig-like_dom_sf"/>
</dbReference>
<dbReference type="InterPro" id="IPR052598">
    <property type="entry name" value="IgSF_CEA-related"/>
</dbReference>
<keyword evidence="5" id="KW-1133">Transmembrane helix</keyword>
<dbReference type="PROSITE" id="PS50835">
    <property type="entry name" value="IG_LIKE"/>
    <property type="match status" value="1"/>
</dbReference>
<dbReference type="Gene3D" id="2.60.40.10">
    <property type="entry name" value="Immunoglobulins"/>
    <property type="match status" value="1"/>
</dbReference>
<reference evidence="7" key="1">
    <citation type="submission" date="2025-08" db="UniProtKB">
        <authorList>
            <consortium name="Ensembl"/>
        </authorList>
    </citation>
    <scope>IDENTIFICATION</scope>
</reference>
<evidence type="ECO:0000313" key="7">
    <source>
        <dbReference type="Ensembl" id="ENSSVLP00005023240.1"/>
    </source>
</evidence>
<accession>A0A8D2DD92</accession>
<name>A0A8D2DD92_SCIVU</name>
<evidence type="ECO:0000313" key="8">
    <source>
        <dbReference type="Proteomes" id="UP000694564"/>
    </source>
</evidence>
<dbReference type="InterPro" id="IPR007110">
    <property type="entry name" value="Ig-like_dom"/>
</dbReference>
<evidence type="ECO:0000256" key="2">
    <source>
        <dbReference type="ARBA" id="ARBA00023157"/>
    </source>
</evidence>
<keyword evidence="1" id="KW-0732">Signal</keyword>
<organism evidence="7 8">
    <name type="scientific">Sciurus vulgaris</name>
    <name type="common">Eurasian red squirrel</name>
    <dbReference type="NCBI Taxonomy" id="55149"/>
    <lineage>
        <taxon>Eukaryota</taxon>
        <taxon>Metazoa</taxon>
        <taxon>Chordata</taxon>
        <taxon>Craniata</taxon>
        <taxon>Vertebrata</taxon>
        <taxon>Euteleostomi</taxon>
        <taxon>Mammalia</taxon>
        <taxon>Eutheria</taxon>
        <taxon>Euarchontoglires</taxon>
        <taxon>Glires</taxon>
        <taxon>Rodentia</taxon>
        <taxon>Sciuromorpha</taxon>
        <taxon>Sciuridae</taxon>
        <taxon>Sciurinae</taxon>
        <taxon>Sciurini</taxon>
        <taxon>Sciurus</taxon>
    </lineage>
</organism>
<protein>
    <recommendedName>
        <fullName evidence="6">Ig-like domain-containing protein</fullName>
    </recommendedName>
</protein>
<keyword evidence="4" id="KW-0393">Immunoglobulin domain</keyword>
<evidence type="ECO:0000259" key="6">
    <source>
        <dbReference type="PROSITE" id="PS50835"/>
    </source>
</evidence>
<sequence length="282" mass="30308">HSCLAPSHLTDLSPSLLPPLQGTLLASCTCSASPELSFSAPRDSWTEGASAHLPVPWHLDGLLATSWFRGREAQAAAMIVSPEGLPGPAHTGREALGAQDNPRQVPLWTYPQATKGIIYSDLNFSVILEWVVTMDPEPELIWTLNGRIYGTGEKLFIRRLSQEQLGTYVCTGQNSETLLASKPVTISLPPEPQVDVTPTAAEPFQPDPILPLSRGSAIALITAATVGGVTLLGVAGFYCIKHLRYCCPFPVLWGRSHQTQSSLCLKTDQKTGCSGARLDPND</sequence>
<dbReference type="SUPFAM" id="SSF48726">
    <property type="entry name" value="Immunoglobulin"/>
    <property type="match status" value="1"/>
</dbReference>
<evidence type="ECO:0000256" key="3">
    <source>
        <dbReference type="ARBA" id="ARBA00023180"/>
    </source>
</evidence>
<evidence type="ECO:0000256" key="4">
    <source>
        <dbReference type="ARBA" id="ARBA00023319"/>
    </source>
</evidence>
<dbReference type="PANTHER" id="PTHR44337">
    <property type="entry name" value="CARCINOEMBRYONIC ANTIGEN-RELATED CELL ADHESION MOLECULE 8"/>
    <property type="match status" value="1"/>
</dbReference>
<proteinExistence type="predicted"/>
<dbReference type="GeneTree" id="ENSGT00390000015308"/>
<dbReference type="InterPro" id="IPR013783">
    <property type="entry name" value="Ig-like_fold"/>
</dbReference>
<reference evidence="7" key="2">
    <citation type="submission" date="2025-09" db="UniProtKB">
        <authorList>
            <consortium name="Ensembl"/>
        </authorList>
    </citation>
    <scope>IDENTIFICATION</scope>
</reference>
<dbReference type="OrthoDB" id="10012075at2759"/>
<dbReference type="PANTHER" id="PTHR44337:SF13">
    <property type="entry name" value="IMMUNOGLOBULIN SUPERFAMILY MEMBER 23"/>
    <property type="match status" value="1"/>
</dbReference>
<evidence type="ECO:0000256" key="1">
    <source>
        <dbReference type="ARBA" id="ARBA00022729"/>
    </source>
</evidence>
<keyword evidence="3" id="KW-0325">Glycoprotein</keyword>
<feature type="domain" description="Ig-like" evidence="6">
    <location>
        <begin position="102"/>
        <end position="187"/>
    </location>
</feature>
<evidence type="ECO:0000256" key="5">
    <source>
        <dbReference type="SAM" id="Phobius"/>
    </source>
</evidence>
<keyword evidence="5" id="KW-0812">Transmembrane</keyword>